<dbReference type="InterPro" id="IPR007709">
    <property type="entry name" value="N-FG_amidohydro"/>
</dbReference>
<dbReference type="Gene3D" id="3.40.630.40">
    <property type="entry name" value="Zn-dependent exopeptidases"/>
    <property type="match status" value="1"/>
</dbReference>
<evidence type="ECO:0000313" key="2">
    <source>
        <dbReference type="Proteomes" id="UP001379533"/>
    </source>
</evidence>
<proteinExistence type="predicted"/>
<dbReference type="EMBL" id="CP089982">
    <property type="protein sequence ID" value="WXA90967.1"/>
    <property type="molecule type" value="Genomic_DNA"/>
</dbReference>
<keyword evidence="2" id="KW-1185">Reference proteome</keyword>
<dbReference type="Proteomes" id="UP001379533">
    <property type="component" value="Chromosome"/>
</dbReference>
<gene>
    <name evidence="1" type="ORF">LZC95_31495</name>
</gene>
<dbReference type="Pfam" id="PF05013">
    <property type="entry name" value="FGase"/>
    <property type="match status" value="1"/>
</dbReference>
<protein>
    <submittedName>
        <fullName evidence="1">N-formylglutamate amidohydrolase</fullName>
    </submittedName>
</protein>
<name>A0ABZ2K1A8_9BACT</name>
<dbReference type="SUPFAM" id="SSF53187">
    <property type="entry name" value="Zn-dependent exopeptidases"/>
    <property type="match status" value="1"/>
</dbReference>
<evidence type="ECO:0000313" key="1">
    <source>
        <dbReference type="EMBL" id="WXA90967.1"/>
    </source>
</evidence>
<reference evidence="1 2" key="1">
    <citation type="submission" date="2021-12" db="EMBL/GenBank/DDBJ databases">
        <title>Discovery of the Pendulisporaceae a myxobacterial family with distinct sporulation behavior and unique specialized metabolism.</title>
        <authorList>
            <person name="Garcia R."/>
            <person name="Popoff A."/>
            <person name="Bader C.D."/>
            <person name="Loehr J."/>
            <person name="Walesch S."/>
            <person name="Walt C."/>
            <person name="Boldt J."/>
            <person name="Bunk B."/>
            <person name="Haeckl F.J.F.P.J."/>
            <person name="Gunesch A.P."/>
            <person name="Birkelbach J."/>
            <person name="Nuebel U."/>
            <person name="Pietschmann T."/>
            <person name="Bach T."/>
            <person name="Mueller R."/>
        </authorList>
    </citation>
    <scope>NUCLEOTIDE SEQUENCE [LARGE SCALE GENOMIC DNA]</scope>
    <source>
        <strain evidence="1 2">MSr12523</strain>
    </source>
</reference>
<organism evidence="1 2">
    <name type="scientific">Pendulispora brunnea</name>
    <dbReference type="NCBI Taxonomy" id="2905690"/>
    <lineage>
        <taxon>Bacteria</taxon>
        <taxon>Pseudomonadati</taxon>
        <taxon>Myxococcota</taxon>
        <taxon>Myxococcia</taxon>
        <taxon>Myxococcales</taxon>
        <taxon>Sorangiineae</taxon>
        <taxon>Pendulisporaceae</taxon>
        <taxon>Pendulispora</taxon>
    </lineage>
</organism>
<accession>A0ABZ2K1A8</accession>
<dbReference type="RefSeq" id="WP_394841588.1">
    <property type="nucleotide sequence ID" value="NZ_CP089982.1"/>
</dbReference>
<sequence>MQNGKRLFSLIEPERRESAVVVEVPHAGLDVPATYLSNLTAPARSIAQDADLYVDELYADAPLEGATLLVAHTSRYVLDLNRGEDDWDREAVSAPATARSSVPHGSSRMPRGLVWRLTTDGLPALARPLTLAELDERVDRIHRPYHRALWSVLERKREKFGYAVLLAAHSMPSNARTLNGEAGAPRADIVPGTQGRTTSAPVFIECVDAHARAFGYTVRHDDPYRGGFSARHYGQPHRGLHAVQVELARRLYMDERTCARNGGFDAMRSWCRSLVAKLVQTALR</sequence>